<dbReference type="EMBL" id="LT635768">
    <property type="protein sequence ID" value="SGZ57424.1"/>
    <property type="molecule type" value="Genomic_DNA"/>
</dbReference>
<dbReference type="AlphaFoldDB" id="A0A1L0DNH8"/>
<reference evidence="2 3" key="1">
    <citation type="submission" date="2016-10" db="EMBL/GenBank/DDBJ databases">
        <authorList>
            <person name="de Groot N.N."/>
        </authorList>
    </citation>
    <scope>NUCLEOTIDE SEQUENCE [LARGE SCALE GENOMIC DNA]</scope>
    <source>
        <strain evidence="2 3">PYCC 4715</strain>
    </source>
</reference>
<dbReference type="Proteomes" id="UP000182259">
    <property type="component" value="Chromosome V"/>
</dbReference>
<protein>
    <submittedName>
        <fullName evidence="2">CIC11C00000004176</fullName>
    </submittedName>
</protein>
<feature type="chain" id="PRO_5012656583" evidence="1">
    <location>
        <begin position="18"/>
        <end position="236"/>
    </location>
</feature>
<name>A0A1L0DNH8_9ASCO</name>
<keyword evidence="1" id="KW-0732">Signal</keyword>
<sequence length="236" mass="24797">MIFNLASTLALATLVTAVPFKRYDNVTETSLTSSSEVDTTITVDKFLTITLPYTTLTLDATASDEIASAERVASTASEGTSEDVSFVTIYSTVTVSGSIVTTAVATLTTTSGAVSLPTTTSTITHFVTVTQANGSVTTAAVTEAACTPTTVTVTKTETVEPSSTTQNVSTITETFLSSYPIVATFTLSDFTTTVTSYVEVTSFQTSVSTLQTASSAPQNGTSQSYKRLRRGLFYDF</sequence>
<evidence type="ECO:0000313" key="2">
    <source>
        <dbReference type="EMBL" id="SGZ57424.1"/>
    </source>
</evidence>
<evidence type="ECO:0000256" key="1">
    <source>
        <dbReference type="SAM" id="SignalP"/>
    </source>
</evidence>
<gene>
    <name evidence="2" type="ORF">SAMEA4029009_CIC11G00000004176</name>
</gene>
<accession>A0A1L0DNH8</accession>
<evidence type="ECO:0000313" key="3">
    <source>
        <dbReference type="Proteomes" id="UP000182259"/>
    </source>
</evidence>
<feature type="signal peptide" evidence="1">
    <location>
        <begin position="1"/>
        <end position="17"/>
    </location>
</feature>
<organism evidence="2 3">
    <name type="scientific">Sungouiella intermedia</name>
    <dbReference type="NCBI Taxonomy" id="45354"/>
    <lineage>
        <taxon>Eukaryota</taxon>
        <taxon>Fungi</taxon>
        <taxon>Dikarya</taxon>
        <taxon>Ascomycota</taxon>
        <taxon>Saccharomycotina</taxon>
        <taxon>Pichiomycetes</taxon>
        <taxon>Metschnikowiaceae</taxon>
        <taxon>Sungouiella</taxon>
    </lineage>
</organism>
<proteinExistence type="predicted"/>